<organism evidence="1">
    <name type="scientific">marine metagenome</name>
    <dbReference type="NCBI Taxonomy" id="408172"/>
    <lineage>
        <taxon>unclassified sequences</taxon>
        <taxon>metagenomes</taxon>
        <taxon>ecological metagenomes</taxon>
    </lineage>
</organism>
<dbReference type="AlphaFoldDB" id="A0A382E0Z4"/>
<dbReference type="InterPro" id="IPR036177">
    <property type="entry name" value="Peptidase_M55_sf"/>
</dbReference>
<dbReference type="EMBL" id="UINC01042002">
    <property type="protein sequence ID" value="SVB44042.1"/>
    <property type="molecule type" value="Genomic_DNA"/>
</dbReference>
<proteinExistence type="predicted"/>
<dbReference type="InterPro" id="IPR027476">
    <property type="entry name" value="DppA_N"/>
</dbReference>
<dbReference type="SUPFAM" id="SSF63992">
    <property type="entry name" value="Dipeptide transport protein"/>
    <property type="match status" value="1"/>
</dbReference>
<dbReference type="PIRSF" id="PIRSF015853">
    <property type="entry name" value="Pep_DppA"/>
    <property type="match status" value="1"/>
</dbReference>
<name>A0A382E0Z4_9ZZZZ</name>
<reference evidence="1" key="1">
    <citation type="submission" date="2018-05" db="EMBL/GenBank/DDBJ databases">
        <authorList>
            <person name="Lanie J.A."/>
            <person name="Ng W.-L."/>
            <person name="Kazmierczak K.M."/>
            <person name="Andrzejewski T.M."/>
            <person name="Davidsen T.M."/>
            <person name="Wayne K.J."/>
            <person name="Tettelin H."/>
            <person name="Glass J.I."/>
            <person name="Rusch D."/>
            <person name="Podicherti R."/>
            <person name="Tsui H.-C.T."/>
            <person name="Winkler M.E."/>
        </authorList>
    </citation>
    <scope>NUCLEOTIDE SEQUENCE</scope>
</reference>
<accession>A0A382E0Z4</accession>
<dbReference type="Pfam" id="PF04951">
    <property type="entry name" value="Peptidase_M55"/>
    <property type="match status" value="1"/>
</dbReference>
<dbReference type="CDD" id="cd08663">
    <property type="entry name" value="DAP_dppA_1"/>
    <property type="match status" value="1"/>
</dbReference>
<dbReference type="InterPro" id="IPR007035">
    <property type="entry name" value="Peptidase_M55"/>
</dbReference>
<gene>
    <name evidence="1" type="ORF">METZ01_LOCUS196896</name>
</gene>
<dbReference type="Gene3D" id="3.40.50.10780">
    <property type="entry name" value="Dipeptide transport protein"/>
    <property type="match status" value="1"/>
</dbReference>
<dbReference type="Gene3D" id="3.30.1360.130">
    <property type="entry name" value="Dipeptide transport protein"/>
    <property type="match status" value="1"/>
</dbReference>
<evidence type="ECO:0000313" key="1">
    <source>
        <dbReference type="EMBL" id="SVB44042.1"/>
    </source>
</evidence>
<sequence length="305" mass="32338">MLKTLMLAVLFAVVGNPNADEMRNVIDNAASSPQQGFKVHISVDMEGLAGVVDSSHTSSAGRNYAAARDQMIAEANAAIAAAFEAGASEVVVIDSHGDKTNLQPEKLDRRATLISGGPRPLGMMGGIDESFDAAVFIGYHARASTMDATLDHTYTGQLKHVWINDHELGEAGLNAGVAGQFGVPVVFVSGDLAVTEEVEALIPAVEGVAVKEAIGQTAAHLLHPKESLERIAAGVKAGLVRRAETQPLTFEWPVTLRIEVADAGQADQVMFVPGMERVGARIVEYVAPDFVSAYRMSRLVRLLAQ</sequence>
<protein>
    <recommendedName>
        <fullName evidence="2">Peptidase M55 D-aminopeptidase</fullName>
    </recommendedName>
</protein>
<evidence type="ECO:0008006" key="2">
    <source>
        <dbReference type="Google" id="ProtNLM"/>
    </source>
</evidence>